<organism evidence="2 3">
    <name type="scientific">Madurella fahalii</name>
    <dbReference type="NCBI Taxonomy" id="1157608"/>
    <lineage>
        <taxon>Eukaryota</taxon>
        <taxon>Fungi</taxon>
        <taxon>Dikarya</taxon>
        <taxon>Ascomycota</taxon>
        <taxon>Pezizomycotina</taxon>
        <taxon>Sordariomycetes</taxon>
        <taxon>Sordariomycetidae</taxon>
        <taxon>Sordariales</taxon>
        <taxon>Sordariales incertae sedis</taxon>
        <taxon>Madurella</taxon>
    </lineage>
</organism>
<proteinExistence type="predicted"/>
<feature type="compositionally biased region" description="Polar residues" evidence="1">
    <location>
        <begin position="241"/>
        <end position="261"/>
    </location>
</feature>
<accession>A0ABQ0GE21</accession>
<comment type="caution">
    <text evidence="2">The sequence shown here is derived from an EMBL/GenBank/DDBJ whole genome shotgun (WGS) entry which is preliminary data.</text>
</comment>
<feature type="region of interest" description="Disordered" evidence="1">
    <location>
        <begin position="1"/>
        <end position="23"/>
    </location>
</feature>
<dbReference type="EMBL" id="BAAFSV010000003">
    <property type="protein sequence ID" value="GAB1316014.1"/>
    <property type="molecule type" value="Genomic_DNA"/>
</dbReference>
<dbReference type="Proteomes" id="UP001628179">
    <property type="component" value="Unassembled WGS sequence"/>
</dbReference>
<evidence type="ECO:0000313" key="3">
    <source>
        <dbReference type="Proteomes" id="UP001628179"/>
    </source>
</evidence>
<dbReference type="RefSeq" id="XP_070917745.1">
    <property type="nucleotide sequence ID" value="XM_071061644.1"/>
</dbReference>
<evidence type="ECO:0000256" key="1">
    <source>
        <dbReference type="SAM" id="MobiDB-lite"/>
    </source>
</evidence>
<keyword evidence="3" id="KW-1185">Reference proteome</keyword>
<name>A0ABQ0GE21_9PEZI</name>
<sequence>MSDYQPSIIQEQQPCRSQPTPKPSQLLVDTDYNIPVPPAPPSTPIGFAELLTTLLQGDGESGSQTGLQPGSDLPISQEQGPAMTLAGGTNTIEALGVYEYENQNQPLEGFASIFPSPGSGGSYVDMEQSADNGLECFAYDWTLPPPNDSAPDPLFTANGGNNDHWKNDANPCSEGPNTAYDSGSDWIFTGTGYEELDMLEPLCNGIDLNTLQSVENLNRQQCNQNSSLPLTGANPGREYAASSSPDNRITSSTNQYGTAGTTSTDKYRTAMSQTVAAQDTDYGMASEVLKVVSGLLKHDTDRNDGRPGNGYRVQKLGFTRCTDGAQKFEVYLG</sequence>
<gene>
    <name evidence="2" type="ORF">MFIFM68171_06224</name>
</gene>
<feature type="compositionally biased region" description="Polar residues" evidence="1">
    <location>
        <begin position="1"/>
        <end position="19"/>
    </location>
</feature>
<protein>
    <submittedName>
        <fullName evidence="2">Uncharacterized protein</fullName>
    </submittedName>
</protein>
<reference evidence="2 3" key="1">
    <citation type="submission" date="2024-09" db="EMBL/GenBank/DDBJ databases">
        <title>Itraconazole resistance in Madurella fahalii resulting from another homologue of gene encoding cytochrome P450 14-alpha sterol demethylase (CYP51).</title>
        <authorList>
            <person name="Yoshioka I."/>
            <person name="Fahal A.H."/>
            <person name="Kaneko S."/>
            <person name="Yaguchi T."/>
        </authorList>
    </citation>
    <scope>NUCLEOTIDE SEQUENCE [LARGE SCALE GENOMIC DNA]</scope>
    <source>
        <strain evidence="2 3">IFM 68171</strain>
    </source>
</reference>
<dbReference type="GeneID" id="98176967"/>
<feature type="region of interest" description="Disordered" evidence="1">
    <location>
        <begin position="225"/>
        <end position="261"/>
    </location>
</feature>
<evidence type="ECO:0000313" key="2">
    <source>
        <dbReference type="EMBL" id="GAB1316014.1"/>
    </source>
</evidence>